<accession>A0AAD7JEU3</accession>
<dbReference type="EMBL" id="JARKIB010000031">
    <property type="protein sequence ID" value="KAJ7762929.1"/>
    <property type="molecule type" value="Genomic_DNA"/>
</dbReference>
<keyword evidence="4" id="KW-1185">Reference proteome</keyword>
<protein>
    <submittedName>
        <fullName evidence="3">Uncharacterized protein</fullName>
    </submittedName>
</protein>
<comment type="caution">
    <text evidence="3">The sequence shown here is derived from an EMBL/GenBank/DDBJ whole genome shotgun (WGS) entry which is preliminary data.</text>
</comment>
<feature type="compositionally biased region" description="Basic and acidic residues" evidence="1">
    <location>
        <begin position="165"/>
        <end position="174"/>
    </location>
</feature>
<organism evidence="3 4">
    <name type="scientific">Mycena metata</name>
    <dbReference type="NCBI Taxonomy" id="1033252"/>
    <lineage>
        <taxon>Eukaryota</taxon>
        <taxon>Fungi</taxon>
        <taxon>Dikarya</taxon>
        <taxon>Basidiomycota</taxon>
        <taxon>Agaricomycotina</taxon>
        <taxon>Agaricomycetes</taxon>
        <taxon>Agaricomycetidae</taxon>
        <taxon>Agaricales</taxon>
        <taxon>Marasmiineae</taxon>
        <taxon>Mycenaceae</taxon>
        <taxon>Mycena</taxon>
    </lineage>
</organism>
<evidence type="ECO:0000313" key="3">
    <source>
        <dbReference type="EMBL" id="KAJ7762929.1"/>
    </source>
</evidence>
<sequence length="174" mass="18705">MGASPPSDTSPTDADVPPTTTITTISTLLREFTITVVLSFLCLLALLFTIQYHIRLFLGGGELPSCPSCTRAPTPCPHTDTDTRVFVSLSPLDVLKITTVCALFVFVSMELVARALRRPGLSLLDTPGDPNSNFDDVEAALRALPPLEKPPVVNDSKPEVPLPSPRREASLLPL</sequence>
<feature type="region of interest" description="Disordered" evidence="1">
    <location>
        <begin position="145"/>
        <end position="174"/>
    </location>
</feature>
<feature type="transmembrane region" description="Helical" evidence="2">
    <location>
        <begin position="94"/>
        <end position="113"/>
    </location>
</feature>
<evidence type="ECO:0000256" key="2">
    <source>
        <dbReference type="SAM" id="Phobius"/>
    </source>
</evidence>
<keyword evidence="2" id="KW-1133">Transmembrane helix</keyword>
<dbReference type="Proteomes" id="UP001215598">
    <property type="component" value="Unassembled WGS sequence"/>
</dbReference>
<gene>
    <name evidence="3" type="ORF">B0H16DRAFT_1528179</name>
</gene>
<keyword evidence="2" id="KW-0812">Transmembrane</keyword>
<name>A0AAD7JEU3_9AGAR</name>
<dbReference type="AlphaFoldDB" id="A0AAD7JEU3"/>
<evidence type="ECO:0000313" key="4">
    <source>
        <dbReference type="Proteomes" id="UP001215598"/>
    </source>
</evidence>
<proteinExistence type="predicted"/>
<feature type="transmembrane region" description="Helical" evidence="2">
    <location>
        <begin position="32"/>
        <end position="54"/>
    </location>
</feature>
<evidence type="ECO:0000256" key="1">
    <source>
        <dbReference type="SAM" id="MobiDB-lite"/>
    </source>
</evidence>
<keyword evidence="2" id="KW-0472">Membrane</keyword>
<reference evidence="3" key="1">
    <citation type="submission" date="2023-03" db="EMBL/GenBank/DDBJ databases">
        <title>Massive genome expansion in bonnet fungi (Mycena s.s.) driven by repeated elements and novel gene families across ecological guilds.</title>
        <authorList>
            <consortium name="Lawrence Berkeley National Laboratory"/>
            <person name="Harder C.B."/>
            <person name="Miyauchi S."/>
            <person name="Viragh M."/>
            <person name="Kuo A."/>
            <person name="Thoen E."/>
            <person name="Andreopoulos B."/>
            <person name="Lu D."/>
            <person name="Skrede I."/>
            <person name="Drula E."/>
            <person name="Henrissat B."/>
            <person name="Morin E."/>
            <person name="Kohler A."/>
            <person name="Barry K."/>
            <person name="LaButti K."/>
            <person name="Morin E."/>
            <person name="Salamov A."/>
            <person name="Lipzen A."/>
            <person name="Mereny Z."/>
            <person name="Hegedus B."/>
            <person name="Baldrian P."/>
            <person name="Stursova M."/>
            <person name="Weitz H."/>
            <person name="Taylor A."/>
            <person name="Grigoriev I.V."/>
            <person name="Nagy L.G."/>
            <person name="Martin F."/>
            <person name="Kauserud H."/>
        </authorList>
    </citation>
    <scope>NUCLEOTIDE SEQUENCE</scope>
    <source>
        <strain evidence="3">CBHHK182m</strain>
    </source>
</reference>